<gene>
    <name evidence="2" type="ORF">NLI96_g13004</name>
</gene>
<protein>
    <submittedName>
        <fullName evidence="2">Uncharacterized protein</fullName>
    </submittedName>
</protein>
<evidence type="ECO:0000313" key="2">
    <source>
        <dbReference type="EMBL" id="KAJ3473429.1"/>
    </source>
</evidence>
<keyword evidence="3" id="KW-1185">Reference proteome</keyword>
<evidence type="ECO:0000313" key="3">
    <source>
        <dbReference type="Proteomes" id="UP001212997"/>
    </source>
</evidence>
<dbReference type="Proteomes" id="UP001212997">
    <property type="component" value="Unassembled WGS sequence"/>
</dbReference>
<proteinExistence type="predicted"/>
<feature type="compositionally biased region" description="Polar residues" evidence="1">
    <location>
        <begin position="51"/>
        <end position="61"/>
    </location>
</feature>
<name>A0AAD5UNV7_9APHY</name>
<sequence>MRTGSLSSAFDNDTRGNPHGRGSPWLETRTEGRGSHDVVFWNKEKKGEDPTITQSTFTLQKNGELGG</sequence>
<feature type="region of interest" description="Disordered" evidence="1">
    <location>
        <begin position="1"/>
        <end position="67"/>
    </location>
</feature>
<evidence type="ECO:0000256" key="1">
    <source>
        <dbReference type="SAM" id="MobiDB-lite"/>
    </source>
</evidence>
<feature type="compositionally biased region" description="Basic and acidic residues" evidence="1">
    <location>
        <begin position="28"/>
        <end position="49"/>
    </location>
</feature>
<dbReference type="EMBL" id="JANAWD010001399">
    <property type="protein sequence ID" value="KAJ3473429.1"/>
    <property type="molecule type" value="Genomic_DNA"/>
</dbReference>
<dbReference type="AlphaFoldDB" id="A0AAD5UNV7"/>
<comment type="caution">
    <text evidence="2">The sequence shown here is derived from an EMBL/GenBank/DDBJ whole genome shotgun (WGS) entry which is preliminary data.</text>
</comment>
<organism evidence="2 3">
    <name type="scientific">Meripilus lineatus</name>
    <dbReference type="NCBI Taxonomy" id="2056292"/>
    <lineage>
        <taxon>Eukaryota</taxon>
        <taxon>Fungi</taxon>
        <taxon>Dikarya</taxon>
        <taxon>Basidiomycota</taxon>
        <taxon>Agaricomycotina</taxon>
        <taxon>Agaricomycetes</taxon>
        <taxon>Polyporales</taxon>
        <taxon>Meripilaceae</taxon>
        <taxon>Meripilus</taxon>
    </lineage>
</organism>
<accession>A0AAD5UNV7</accession>
<reference evidence="2" key="1">
    <citation type="submission" date="2022-07" db="EMBL/GenBank/DDBJ databases">
        <title>Genome Sequence of Physisporinus lineatus.</title>
        <authorList>
            <person name="Buettner E."/>
        </authorList>
    </citation>
    <scope>NUCLEOTIDE SEQUENCE</scope>
    <source>
        <strain evidence="2">VT162</strain>
    </source>
</reference>
<feature type="compositionally biased region" description="Polar residues" evidence="1">
    <location>
        <begin position="1"/>
        <end position="11"/>
    </location>
</feature>